<evidence type="ECO:0000256" key="2">
    <source>
        <dbReference type="ARBA" id="ARBA00022628"/>
    </source>
</evidence>
<dbReference type="GO" id="GO:0031419">
    <property type="term" value="F:cobalamin binding"/>
    <property type="evidence" value="ECO:0007669"/>
    <property type="project" value="UniProtKB-KW"/>
</dbReference>
<organism evidence="6 7">
    <name type="scientific">Actinomadura harenae</name>
    <dbReference type="NCBI Taxonomy" id="2483351"/>
    <lineage>
        <taxon>Bacteria</taxon>
        <taxon>Bacillati</taxon>
        <taxon>Actinomycetota</taxon>
        <taxon>Actinomycetes</taxon>
        <taxon>Streptosporangiales</taxon>
        <taxon>Thermomonosporaceae</taxon>
        <taxon>Actinomadura</taxon>
    </lineage>
</organism>
<dbReference type="InterPro" id="IPR050862">
    <property type="entry name" value="RdRp_reductase_class-2"/>
</dbReference>
<accession>A0A3M2LWJ0</accession>
<dbReference type="AlphaFoldDB" id="A0A3M2LWJ0"/>
<dbReference type="PANTHER" id="PTHR43371:SF1">
    <property type="entry name" value="RIBONUCLEOSIDE-DIPHOSPHATE REDUCTASE"/>
    <property type="match status" value="1"/>
</dbReference>
<dbReference type="InterPro" id="IPR000788">
    <property type="entry name" value="RNR_lg_C"/>
</dbReference>
<dbReference type="EMBL" id="RFFG01000070">
    <property type="protein sequence ID" value="RMI39318.1"/>
    <property type="molecule type" value="Genomic_DNA"/>
</dbReference>
<dbReference type="GO" id="GO:0004748">
    <property type="term" value="F:ribonucleoside-diphosphate reductase activity, thioredoxin disulfide as acceptor"/>
    <property type="evidence" value="ECO:0007669"/>
    <property type="project" value="TreeGrafter"/>
</dbReference>
<feature type="domain" description="Ribonucleotide reductase large subunit C-terminal" evidence="5">
    <location>
        <begin position="173"/>
        <end position="521"/>
    </location>
</feature>
<evidence type="ECO:0000259" key="5">
    <source>
        <dbReference type="Pfam" id="PF02867"/>
    </source>
</evidence>
<comment type="caution">
    <text evidence="6">The sequence shown here is derived from an EMBL/GenBank/DDBJ whole genome shotgun (WGS) entry which is preliminary data.</text>
</comment>
<sequence>MVDRIVAVLAAAERDLTGPRTAARFSTDLGTALDQRKIVFSTPIMTNAGRHPDRPLAACAVPPVDLRGDLAHVKHIVDSYHQAGMGTGFNLDDLDDPVTVLRYLNGVAVAGADSGAEDRPVGNMALLALAHPRAGEFIDCKVGADGRGERWKFNISLTVTDEQMRAAAAGTGRAAELLHAAAEAAHACADPGLVFADRMAAGNPTPNIGPLVSTAPCAEVGLAAGETCQFGYLNLAAFHRPNRSAVPVDLDALAATTRTLVRALDNAIEASLSRYPHAASARIMRAKRKIGVGICGLADLLLAAGIPYGSAQARRLAQEVIGYVNYISKHASAELARERGACLALLGQQSRYADPGFLGRFARLDLTSAPPDVWTRLARSVADTGLLRNTSTVALPPTGRSSPIIEASTGIEPLFRLTTPLGRAHPAVLDSLAAHPEAQDHVAHTGHLPDRYPLPSDLRALLATATQIPAAQHLAMAAAVQACVDEAVSKTVNLPATATPAEVHDIFVNAWEAGCKGATVYRDTSRTLQPKAL</sequence>
<gene>
    <name evidence="6" type="ORF">EBO15_30025</name>
</gene>
<proteinExistence type="predicted"/>
<dbReference type="SUPFAM" id="SSF51998">
    <property type="entry name" value="PFL-like glycyl radical enzymes"/>
    <property type="match status" value="1"/>
</dbReference>
<name>A0A3M2LWJ0_9ACTN</name>
<keyword evidence="7" id="KW-1185">Reference proteome</keyword>
<keyword evidence="3" id="KW-0560">Oxidoreductase</keyword>
<protein>
    <recommendedName>
        <fullName evidence="5">Ribonucleotide reductase large subunit C-terminal domain-containing protein</fullName>
    </recommendedName>
</protein>
<dbReference type="OrthoDB" id="9762933at2"/>
<comment type="cofactor">
    <cofactor evidence="1">
        <name>adenosylcob(III)alamin</name>
        <dbReference type="ChEBI" id="CHEBI:18408"/>
    </cofactor>
</comment>
<dbReference type="Proteomes" id="UP000282674">
    <property type="component" value="Unassembled WGS sequence"/>
</dbReference>
<dbReference type="Gene3D" id="3.20.70.20">
    <property type="match status" value="1"/>
</dbReference>
<keyword evidence="4" id="KW-0170">Cobalt</keyword>
<evidence type="ECO:0000256" key="1">
    <source>
        <dbReference type="ARBA" id="ARBA00001922"/>
    </source>
</evidence>
<keyword evidence="2" id="KW-0846">Cobalamin</keyword>
<reference evidence="6 7" key="1">
    <citation type="submission" date="2018-10" db="EMBL/GenBank/DDBJ databases">
        <title>Isolation from soil.</title>
        <authorList>
            <person name="Hu J."/>
        </authorList>
    </citation>
    <scope>NUCLEOTIDE SEQUENCE [LARGE SCALE GENOMIC DNA]</scope>
    <source>
        <strain evidence="6 7">NEAU-Ht49</strain>
    </source>
</reference>
<dbReference type="PRINTS" id="PR01183">
    <property type="entry name" value="RIBORDTASEM1"/>
</dbReference>
<evidence type="ECO:0000313" key="6">
    <source>
        <dbReference type="EMBL" id="RMI39318.1"/>
    </source>
</evidence>
<dbReference type="Pfam" id="PF02867">
    <property type="entry name" value="Ribonuc_red_lgC"/>
    <property type="match status" value="1"/>
</dbReference>
<evidence type="ECO:0000256" key="3">
    <source>
        <dbReference type="ARBA" id="ARBA00023002"/>
    </source>
</evidence>
<evidence type="ECO:0000256" key="4">
    <source>
        <dbReference type="ARBA" id="ARBA00023285"/>
    </source>
</evidence>
<evidence type="ECO:0000313" key="7">
    <source>
        <dbReference type="Proteomes" id="UP000282674"/>
    </source>
</evidence>
<dbReference type="PANTHER" id="PTHR43371">
    <property type="entry name" value="VITAMIN B12-DEPENDENT RIBONUCLEOTIDE REDUCTASE"/>
    <property type="match status" value="1"/>
</dbReference>